<reference evidence="1 2" key="1">
    <citation type="submission" date="2020-02" db="EMBL/GenBank/DDBJ databases">
        <authorList>
            <person name="Ma Q."/>
            <person name="Huang Y."/>
            <person name="Song X."/>
            <person name="Pei D."/>
        </authorList>
    </citation>
    <scope>NUCLEOTIDE SEQUENCE [LARGE SCALE GENOMIC DNA]</scope>
    <source>
        <strain evidence="1">Sxm20200214</strain>
        <tissue evidence="1">Leaf</tissue>
    </source>
</reference>
<dbReference type="InterPro" id="IPR011006">
    <property type="entry name" value="CheY-like_superfamily"/>
</dbReference>
<name>A0A8X7P4G9_BRACI</name>
<evidence type="ECO:0000313" key="2">
    <source>
        <dbReference type="Proteomes" id="UP000886595"/>
    </source>
</evidence>
<evidence type="ECO:0000313" key="1">
    <source>
        <dbReference type="EMBL" id="KAG2244192.1"/>
    </source>
</evidence>
<accession>A0A8X7P4G9</accession>
<keyword evidence="2" id="KW-1185">Reference proteome</keyword>
<dbReference type="EMBL" id="JAAMPC010000103">
    <property type="protein sequence ID" value="KAG2244192.1"/>
    <property type="molecule type" value="Genomic_DNA"/>
</dbReference>
<comment type="caution">
    <text evidence="1">The sequence shown here is derived from an EMBL/GenBank/DDBJ whole genome shotgun (WGS) entry which is preliminary data.</text>
</comment>
<proteinExistence type="predicted"/>
<dbReference type="Gene3D" id="3.40.50.2300">
    <property type="match status" value="1"/>
</dbReference>
<gene>
    <name evidence="1" type="ORF">Bca52824_093980</name>
</gene>
<organism evidence="1 2">
    <name type="scientific">Brassica carinata</name>
    <name type="common">Ethiopian mustard</name>
    <name type="synonym">Abyssinian cabbage</name>
    <dbReference type="NCBI Taxonomy" id="52824"/>
    <lineage>
        <taxon>Eukaryota</taxon>
        <taxon>Viridiplantae</taxon>
        <taxon>Streptophyta</taxon>
        <taxon>Embryophyta</taxon>
        <taxon>Tracheophyta</taxon>
        <taxon>Spermatophyta</taxon>
        <taxon>Magnoliopsida</taxon>
        <taxon>eudicotyledons</taxon>
        <taxon>Gunneridae</taxon>
        <taxon>Pentapetalae</taxon>
        <taxon>rosids</taxon>
        <taxon>malvids</taxon>
        <taxon>Brassicales</taxon>
        <taxon>Brassicaceae</taxon>
        <taxon>Brassiceae</taxon>
        <taxon>Brassica</taxon>
    </lineage>
</organism>
<sequence>MDMDMLVMNGIQIVGVTTRAETLSLLGRKKKTTTRAEEEEMKEFIEAGLNDFQEKPLTISKLFSILHNLDFNVHT</sequence>
<evidence type="ECO:0008006" key="3">
    <source>
        <dbReference type="Google" id="ProtNLM"/>
    </source>
</evidence>
<dbReference type="AlphaFoldDB" id="A0A8X7P4G9"/>
<protein>
    <recommendedName>
        <fullName evidence="3">Response regulatory domain-containing protein</fullName>
    </recommendedName>
</protein>
<dbReference type="SUPFAM" id="SSF52172">
    <property type="entry name" value="CheY-like"/>
    <property type="match status" value="1"/>
</dbReference>
<dbReference type="Proteomes" id="UP000886595">
    <property type="component" value="Unassembled WGS sequence"/>
</dbReference>